<name>A0A0D2BGH9_9EURO</name>
<dbReference type="Pfam" id="PF01722">
    <property type="entry name" value="BolA"/>
    <property type="match status" value="1"/>
</dbReference>
<dbReference type="Gene3D" id="3.10.20.90">
    <property type="entry name" value="Phosphatidylinositol 3-kinase Catalytic Subunit, Chain A, domain 1"/>
    <property type="match status" value="1"/>
</dbReference>
<dbReference type="AlphaFoldDB" id="A0A0D2BGH9"/>
<dbReference type="RefSeq" id="XP_016237961.1">
    <property type="nucleotide sequence ID" value="XM_016379284.1"/>
</dbReference>
<evidence type="ECO:0000313" key="4">
    <source>
        <dbReference type="EMBL" id="KIW17745.1"/>
    </source>
</evidence>
<dbReference type="VEuPathDB" id="FungiDB:PV08_04940"/>
<dbReference type="GO" id="GO:0044572">
    <property type="term" value="P:[4Fe-4S] cluster assembly"/>
    <property type="evidence" value="ECO:0007669"/>
    <property type="project" value="TreeGrafter"/>
</dbReference>
<comment type="similarity">
    <text evidence="1">Belongs to the BolA/IbaG family.</text>
</comment>
<proteinExistence type="inferred from homology"/>
<organism evidence="4 5">
    <name type="scientific">Exophiala spinifera</name>
    <dbReference type="NCBI Taxonomy" id="91928"/>
    <lineage>
        <taxon>Eukaryota</taxon>
        <taxon>Fungi</taxon>
        <taxon>Dikarya</taxon>
        <taxon>Ascomycota</taxon>
        <taxon>Pezizomycotina</taxon>
        <taxon>Eurotiomycetes</taxon>
        <taxon>Chaetothyriomycetidae</taxon>
        <taxon>Chaetothyriales</taxon>
        <taxon>Herpotrichiellaceae</taxon>
        <taxon>Exophiala</taxon>
    </lineage>
</organism>
<dbReference type="OrthoDB" id="411584at2759"/>
<feature type="transmembrane region" description="Helical" evidence="3">
    <location>
        <begin position="20"/>
        <end position="40"/>
    </location>
</feature>
<dbReference type="GeneID" id="27332023"/>
<keyword evidence="3" id="KW-0472">Membrane</keyword>
<dbReference type="GO" id="GO:0005759">
    <property type="term" value="C:mitochondrial matrix"/>
    <property type="evidence" value="ECO:0007669"/>
    <property type="project" value="TreeGrafter"/>
</dbReference>
<feature type="region of interest" description="Disordered" evidence="2">
    <location>
        <begin position="80"/>
        <end position="100"/>
    </location>
</feature>
<dbReference type="InterPro" id="IPR036065">
    <property type="entry name" value="BolA-like_sf"/>
</dbReference>
<dbReference type="HOGENOM" id="CLU_109462_2_0_1"/>
<dbReference type="EMBL" id="KN847494">
    <property type="protein sequence ID" value="KIW17745.1"/>
    <property type="molecule type" value="Genomic_DNA"/>
</dbReference>
<keyword evidence="3" id="KW-1133">Transmembrane helix</keyword>
<dbReference type="Proteomes" id="UP000053328">
    <property type="component" value="Unassembled WGS sequence"/>
</dbReference>
<dbReference type="PANTHER" id="PTHR46230">
    <property type="match status" value="1"/>
</dbReference>
<sequence>MAGSTSKETHFYSASQVRTGFYLVTILYTLIFSFLPVPSVEITSEVFTSKPQPARHRMVYALLKGEMEAQGGIHALQLRTKTPEEEGRISNNTSTNTTPS</sequence>
<reference evidence="4 5" key="1">
    <citation type="submission" date="2015-01" db="EMBL/GenBank/DDBJ databases">
        <title>The Genome Sequence of Exophiala spinifera CBS89968.</title>
        <authorList>
            <consortium name="The Broad Institute Genomics Platform"/>
            <person name="Cuomo C."/>
            <person name="de Hoog S."/>
            <person name="Gorbushina A."/>
            <person name="Stielow B."/>
            <person name="Teixiera M."/>
            <person name="Abouelleil A."/>
            <person name="Chapman S.B."/>
            <person name="Priest M."/>
            <person name="Young S.K."/>
            <person name="Wortman J."/>
            <person name="Nusbaum C."/>
            <person name="Birren B."/>
        </authorList>
    </citation>
    <scope>NUCLEOTIDE SEQUENCE [LARGE SCALE GENOMIC DNA]</scope>
    <source>
        <strain evidence="4 5">CBS 89968</strain>
    </source>
</reference>
<dbReference type="SUPFAM" id="SSF82657">
    <property type="entry name" value="BolA-like"/>
    <property type="match status" value="1"/>
</dbReference>
<feature type="compositionally biased region" description="Low complexity" evidence="2">
    <location>
        <begin position="90"/>
        <end position="100"/>
    </location>
</feature>
<dbReference type="PANTHER" id="PTHR46230:SF7">
    <property type="entry name" value="BOLA-LIKE PROTEIN 1"/>
    <property type="match status" value="1"/>
</dbReference>
<protein>
    <recommendedName>
        <fullName evidence="6">BolA protein</fullName>
    </recommendedName>
</protein>
<evidence type="ECO:0000313" key="5">
    <source>
        <dbReference type="Proteomes" id="UP000053328"/>
    </source>
</evidence>
<dbReference type="STRING" id="91928.A0A0D2BGH9"/>
<keyword evidence="3" id="KW-0812">Transmembrane</keyword>
<accession>A0A0D2BGH9</accession>
<gene>
    <name evidence="4" type="ORF">PV08_04940</name>
</gene>
<evidence type="ECO:0000256" key="2">
    <source>
        <dbReference type="SAM" id="MobiDB-lite"/>
    </source>
</evidence>
<keyword evidence="5" id="KW-1185">Reference proteome</keyword>
<evidence type="ECO:0000256" key="3">
    <source>
        <dbReference type="SAM" id="Phobius"/>
    </source>
</evidence>
<evidence type="ECO:0008006" key="6">
    <source>
        <dbReference type="Google" id="ProtNLM"/>
    </source>
</evidence>
<evidence type="ECO:0000256" key="1">
    <source>
        <dbReference type="RuleBase" id="RU003860"/>
    </source>
</evidence>
<dbReference type="InterPro" id="IPR002634">
    <property type="entry name" value="BolA"/>
</dbReference>